<comment type="function">
    <text evidence="8">Catalyzes the stereoinversion of LL-2,6-diaminopimelate (L,L-DAP) to meso-diaminopimelate (meso-DAP), a precursor of L-lysine and an essential component of the bacterial peptidoglycan.</text>
</comment>
<keyword evidence="6 8" id="KW-0413">Isomerase</keyword>
<dbReference type="HAMAP" id="MF_00197">
    <property type="entry name" value="DAP_epimerase"/>
    <property type="match status" value="1"/>
</dbReference>
<dbReference type="SUPFAM" id="SSF54506">
    <property type="entry name" value="Diaminopimelate epimerase-like"/>
    <property type="match status" value="2"/>
</dbReference>
<feature type="binding site" evidence="8">
    <location>
        <begin position="213"/>
        <end position="214"/>
    </location>
    <ligand>
        <name>substrate</name>
    </ligand>
</feature>
<dbReference type="InterPro" id="IPR001653">
    <property type="entry name" value="DAP_epimerase_DapF"/>
</dbReference>
<dbReference type="NCBIfam" id="TIGR00652">
    <property type="entry name" value="DapF"/>
    <property type="match status" value="1"/>
</dbReference>
<feature type="site" description="Could be important to modulate the pK values of the two catalytic cysteine residues" evidence="8">
    <location>
        <position position="213"/>
    </location>
</feature>
<evidence type="ECO:0000256" key="4">
    <source>
        <dbReference type="ARBA" id="ARBA00022605"/>
    </source>
</evidence>
<dbReference type="Gene3D" id="3.10.310.10">
    <property type="entry name" value="Diaminopimelate Epimerase, Chain A, domain 1"/>
    <property type="match status" value="2"/>
</dbReference>
<comment type="pathway">
    <text evidence="1 8">Amino-acid biosynthesis; L-lysine biosynthesis via DAP pathway; DL-2,6-diaminopimelate from LL-2,6-diaminopimelate: step 1/1.</text>
</comment>
<organism evidence="10 11">
    <name type="scientific">Psychrilyobacter piezotolerans</name>
    <dbReference type="NCBI Taxonomy" id="2293438"/>
    <lineage>
        <taxon>Bacteria</taxon>
        <taxon>Fusobacteriati</taxon>
        <taxon>Fusobacteriota</taxon>
        <taxon>Fusobacteriia</taxon>
        <taxon>Fusobacteriales</taxon>
        <taxon>Fusobacteriaceae</taxon>
        <taxon>Psychrilyobacter</taxon>
    </lineage>
</organism>
<comment type="caution">
    <text evidence="8">Lacks conserved residue(s) required for the propagation of feature annotation.</text>
</comment>
<keyword evidence="4 8" id="KW-0028">Amino-acid biosynthesis</keyword>
<keyword evidence="5 8" id="KW-0457">Lysine biosynthesis</keyword>
<feature type="site" description="Could be important to modulate the pK values of the two catalytic cysteine residues" evidence="8">
    <location>
        <position position="164"/>
    </location>
</feature>
<accession>A0ABX9KGK6</accession>
<feature type="binding site" evidence="8">
    <location>
        <position position="66"/>
    </location>
    <ligand>
        <name>substrate</name>
    </ligand>
</feature>
<evidence type="ECO:0000313" key="11">
    <source>
        <dbReference type="Proteomes" id="UP000263486"/>
    </source>
</evidence>
<name>A0ABX9KGK6_9FUSO</name>
<dbReference type="Proteomes" id="UP000263486">
    <property type="component" value="Unassembled WGS sequence"/>
</dbReference>
<evidence type="ECO:0000256" key="2">
    <source>
        <dbReference type="ARBA" id="ARBA00010219"/>
    </source>
</evidence>
<comment type="subcellular location">
    <subcellularLocation>
        <location evidence="8">Cytoplasm</location>
    </subcellularLocation>
</comment>
<evidence type="ECO:0000256" key="8">
    <source>
        <dbReference type="HAMAP-Rule" id="MF_00197"/>
    </source>
</evidence>
<proteinExistence type="inferred from homology"/>
<evidence type="ECO:0000256" key="9">
    <source>
        <dbReference type="PROSITE-ProRule" id="PRU10125"/>
    </source>
</evidence>
<dbReference type="GO" id="GO:0008837">
    <property type="term" value="F:diaminopimelate epimerase activity"/>
    <property type="evidence" value="ECO:0007669"/>
    <property type="project" value="UniProtKB-EC"/>
</dbReference>
<reference evidence="10 11" key="1">
    <citation type="submission" date="2018-08" db="EMBL/GenBank/DDBJ databases">
        <title>Draft genome sequence of Psychrilyobacter sp. strain SD5 isolated from Black Sea water.</title>
        <authorList>
            <person name="Yadav S."/>
            <person name="Villanueva L."/>
            <person name="Damste J.S.S."/>
        </authorList>
    </citation>
    <scope>NUCLEOTIDE SEQUENCE [LARGE SCALE GENOMIC DNA]</scope>
    <source>
        <strain evidence="10 11">SD5</strain>
    </source>
</reference>
<evidence type="ECO:0000256" key="7">
    <source>
        <dbReference type="ARBA" id="ARBA00051712"/>
    </source>
</evidence>
<dbReference type="PANTHER" id="PTHR31689:SF0">
    <property type="entry name" value="DIAMINOPIMELATE EPIMERASE"/>
    <property type="match status" value="1"/>
</dbReference>
<feature type="binding site" evidence="8">
    <location>
        <position position="195"/>
    </location>
    <ligand>
        <name>substrate</name>
    </ligand>
</feature>
<feature type="active site" description="Proton donor" evidence="8">
    <location>
        <position position="75"/>
    </location>
</feature>
<comment type="similarity">
    <text evidence="2 8">Belongs to the diaminopimelate epimerase family.</text>
</comment>
<dbReference type="PROSITE" id="PS01326">
    <property type="entry name" value="DAP_EPIMERASE"/>
    <property type="match status" value="1"/>
</dbReference>
<dbReference type="Pfam" id="PF01678">
    <property type="entry name" value="DAP_epimerase"/>
    <property type="match status" value="2"/>
</dbReference>
<evidence type="ECO:0000256" key="1">
    <source>
        <dbReference type="ARBA" id="ARBA00005196"/>
    </source>
</evidence>
<feature type="active site" evidence="9">
    <location>
        <position position="75"/>
    </location>
</feature>
<evidence type="ECO:0000256" key="3">
    <source>
        <dbReference type="ARBA" id="ARBA00013080"/>
    </source>
</evidence>
<feature type="binding site" evidence="8">
    <location>
        <position position="11"/>
    </location>
    <ligand>
        <name>substrate</name>
    </ligand>
</feature>
<comment type="subunit">
    <text evidence="8">Homodimer.</text>
</comment>
<gene>
    <name evidence="8" type="primary">dapF</name>
    <name evidence="10" type="ORF">DYH56_09215</name>
</gene>
<dbReference type="InterPro" id="IPR018510">
    <property type="entry name" value="DAP_epimerase_AS"/>
</dbReference>
<protein>
    <recommendedName>
        <fullName evidence="3 8">Diaminopimelate epimerase</fullName>
        <shortName evidence="8">DAP epimerase</shortName>
        <ecNumber evidence="3 8">5.1.1.7</ecNumber>
    </recommendedName>
    <alternativeName>
        <fullName evidence="8">PLP-independent amino acid racemase</fullName>
    </alternativeName>
</protein>
<dbReference type="EC" id="5.1.1.7" evidence="3 8"/>
<feature type="binding site" evidence="8">
    <location>
        <begin position="223"/>
        <end position="224"/>
    </location>
    <ligand>
        <name>substrate</name>
    </ligand>
</feature>
<keyword evidence="8" id="KW-0963">Cytoplasm</keyword>
<dbReference type="EMBL" id="QUAJ01000015">
    <property type="protein sequence ID" value="REI40900.1"/>
    <property type="molecule type" value="Genomic_DNA"/>
</dbReference>
<sequence length="277" mass="30764">MQFEKYHGLGNDFIIFNYKDLMANNIKEENFPDLAVKVCDRHTGIGADGMMVLVEKEDRCQMIFINSDGSIVSMCGNGIRCFSNYIYNNKILDGTTYKVETLAGLLSLDISPDEKFNVKVDMGKPLLDPVSIPMSTSKEKFINEEIVVDGKVYKVSALLMGVPHAVIFVDNLENIDLVEVGKTIENHPLFPQKTNVNFVQILDVDEILVDTWERGAGHTLACGTGSCASVVMGELLGYLSSKVIVHLTLGDLIIEVKDEVYMTGPSEFIAKGEYKYK</sequence>
<evidence type="ECO:0000313" key="10">
    <source>
        <dbReference type="EMBL" id="REI40900.1"/>
    </source>
</evidence>
<feature type="binding site" evidence="8">
    <location>
        <begin position="76"/>
        <end position="77"/>
    </location>
    <ligand>
        <name>substrate</name>
    </ligand>
</feature>
<evidence type="ECO:0000256" key="6">
    <source>
        <dbReference type="ARBA" id="ARBA00023235"/>
    </source>
</evidence>
<comment type="catalytic activity">
    <reaction evidence="7 8">
        <text>(2S,6S)-2,6-diaminopimelate = meso-2,6-diaminopimelate</text>
        <dbReference type="Rhea" id="RHEA:15393"/>
        <dbReference type="ChEBI" id="CHEBI:57609"/>
        <dbReference type="ChEBI" id="CHEBI:57791"/>
        <dbReference type="EC" id="5.1.1.7"/>
    </reaction>
</comment>
<feature type="active site" description="Proton acceptor" evidence="8">
    <location>
        <position position="222"/>
    </location>
</feature>
<keyword evidence="11" id="KW-1185">Reference proteome</keyword>
<dbReference type="PANTHER" id="PTHR31689">
    <property type="entry name" value="DIAMINOPIMELATE EPIMERASE, CHLOROPLASTIC"/>
    <property type="match status" value="1"/>
</dbReference>
<evidence type="ECO:0000256" key="5">
    <source>
        <dbReference type="ARBA" id="ARBA00023154"/>
    </source>
</evidence>
<comment type="caution">
    <text evidence="10">The sequence shown here is derived from an EMBL/GenBank/DDBJ whole genome shotgun (WGS) entry which is preliminary data.</text>
</comment>